<sequence length="407" mass="45205">NNVVFALGLFTVHFCCYKEKFISLYCRLSAVIELDSLKTQQSLREAISDSEVAAAKQRHQQVIDYIQVMQIDEIWKEMRWITEALQYARYKQPAAGLLIKKLVDLSQEHSQKKISSTSSHLDCLPSPPPSPEARMQRRKAVSDSQPCSDEEGCSEVFLPTDSDYDSSDALSPRELDLIYSSSHDISQQAGSGLGGSAPDVLQAHDMKPCLTLKDGLTECSAFDTNAEYCTEHMSNLTMSGLTTKSIDKSSSSKQPLSFIGKKMLGKHQHCNYFSWHHRWLRVHSETQAGSLSEGVYTQHLTRSSDLSQEPTPSEQLKIPIDESRSAFLSHASSLPEDGKGKCEESRKNAHSIHVEPYKTTFLGEEGKSWAMSTESGEQRDVHNAMQQITGPDGQSGSAVSEDFSSTL</sequence>
<feature type="region of interest" description="Disordered" evidence="1">
    <location>
        <begin position="331"/>
        <end position="350"/>
    </location>
</feature>
<accession>A0A091WJ11</accession>
<evidence type="ECO:0000313" key="3">
    <source>
        <dbReference type="Proteomes" id="UP000053605"/>
    </source>
</evidence>
<feature type="compositionally biased region" description="Polar residues" evidence="1">
    <location>
        <begin position="384"/>
        <end position="407"/>
    </location>
</feature>
<dbReference type="PANTHER" id="PTHR21437:SF3">
    <property type="entry name" value="ANKYRIN REPEAT AND FIBRONECTIN TYPE-III DOMAIN-CONTAINING PROTEIN 1"/>
    <property type="match status" value="1"/>
</dbReference>
<dbReference type="InterPro" id="IPR039269">
    <property type="entry name" value="ANKFN1"/>
</dbReference>
<reference evidence="2 3" key="1">
    <citation type="submission" date="2014-04" db="EMBL/GenBank/DDBJ databases">
        <title>Genome evolution of avian class.</title>
        <authorList>
            <person name="Zhang G."/>
            <person name="Li C."/>
        </authorList>
    </citation>
    <scope>NUCLEOTIDE SEQUENCE [LARGE SCALE GENOMIC DNA]</scope>
    <source>
        <strain evidence="2">BGI_N306</strain>
    </source>
</reference>
<name>A0A091WJ11_OPIHO</name>
<evidence type="ECO:0000313" key="2">
    <source>
        <dbReference type="EMBL" id="KFR15672.1"/>
    </source>
</evidence>
<gene>
    <name evidence="2" type="ORF">N306_12361</name>
</gene>
<feature type="region of interest" description="Disordered" evidence="1">
    <location>
        <begin position="364"/>
        <end position="407"/>
    </location>
</feature>
<feature type="non-terminal residue" evidence="2">
    <location>
        <position position="1"/>
    </location>
</feature>
<dbReference type="GO" id="GO:0061172">
    <property type="term" value="P:regulation of establishment of bipolar cell polarity"/>
    <property type="evidence" value="ECO:0007669"/>
    <property type="project" value="TreeGrafter"/>
</dbReference>
<proteinExistence type="predicted"/>
<dbReference type="PhylomeDB" id="A0A091WJ11"/>
<dbReference type="GO" id="GO:0005819">
    <property type="term" value="C:spindle"/>
    <property type="evidence" value="ECO:0007669"/>
    <property type="project" value="TreeGrafter"/>
</dbReference>
<organism evidence="2 3">
    <name type="scientific">Opisthocomus hoazin</name>
    <name type="common">Hoatzin</name>
    <name type="synonym">Phasianus hoazin</name>
    <dbReference type="NCBI Taxonomy" id="30419"/>
    <lineage>
        <taxon>Eukaryota</taxon>
        <taxon>Metazoa</taxon>
        <taxon>Chordata</taxon>
        <taxon>Craniata</taxon>
        <taxon>Vertebrata</taxon>
        <taxon>Euteleostomi</taxon>
        <taxon>Archelosauria</taxon>
        <taxon>Archosauria</taxon>
        <taxon>Dinosauria</taxon>
        <taxon>Saurischia</taxon>
        <taxon>Theropoda</taxon>
        <taxon>Coelurosauria</taxon>
        <taxon>Aves</taxon>
        <taxon>Neognathae</taxon>
        <taxon>Neoaves</taxon>
        <taxon>Opisthocomiformes</taxon>
        <taxon>Opisthocomidae</taxon>
        <taxon>Opisthocomus</taxon>
    </lineage>
</organism>
<protein>
    <submittedName>
        <fullName evidence="2">Uncharacterized protein</fullName>
    </submittedName>
</protein>
<keyword evidence="3" id="KW-1185">Reference proteome</keyword>
<feature type="region of interest" description="Disordered" evidence="1">
    <location>
        <begin position="113"/>
        <end position="160"/>
    </location>
</feature>
<dbReference type="STRING" id="30419.A0A091WJ11"/>
<dbReference type="EMBL" id="KK735756">
    <property type="protein sequence ID" value="KFR15672.1"/>
    <property type="molecule type" value="Genomic_DNA"/>
</dbReference>
<dbReference type="GO" id="GO:0000132">
    <property type="term" value="P:establishment of mitotic spindle orientation"/>
    <property type="evidence" value="ECO:0007669"/>
    <property type="project" value="TreeGrafter"/>
</dbReference>
<evidence type="ECO:0000256" key="1">
    <source>
        <dbReference type="SAM" id="MobiDB-lite"/>
    </source>
</evidence>
<dbReference type="AlphaFoldDB" id="A0A091WJ11"/>
<dbReference type="PANTHER" id="PTHR21437">
    <property type="entry name" value="WIDE AWAKE"/>
    <property type="match status" value="1"/>
</dbReference>
<dbReference type="Proteomes" id="UP000053605">
    <property type="component" value="Unassembled WGS sequence"/>
</dbReference>
<feature type="compositionally biased region" description="Basic and acidic residues" evidence="1">
    <location>
        <begin position="336"/>
        <end position="350"/>
    </location>
</feature>
<feature type="non-terminal residue" evidence="2">
    <location>
        <position position="407"/>
    </location>
</feature>